<protein>
    <submittedName>
        <fullName evidence="1">Uncharacterized protein</fullName>
    </submittedName>
</protein>
<sequence length="119" mass="14124">MSFDYPTGYVFRTCQGFYYTYLGYDENANNPYSFIVTYYNNRNKSYINEHSKYWTETAIQNNILIPIMPLSNNLLFDIQTCITNVTKLHHIAESNNLSEEVEKYIKTFMGYSYRLDVTN</sequence>
<reference evidence="1" key="1">
    <citation type="journal article" date="2020" name="Nature">
        <title>Giant virus diversity and host interactions through global metagenomics.</title>
        <authorList>
            <person name="Schulz F."/>
            <person name="Roux S."/>
            <person name="Paez-Espino D."/>
            <person name="Jungbluth S."/>
            <person name="Walsh D.A."/>
            <person name="Denef V.J."/>
            <person name="McMahon K.D."/>
            <person name="Konstantinidis K.T."/>
            <person name="Eloe-Fadrosh E.A."/>
            <person name="Kyrpides N.C."/>
            <person name="Woyke T."/>
        </authorList>
    </citation>
    <scope>NUCLEOTIDE SEQUENCE</scope>
    <source>
        <strain evidence="1">GVMAG-M-3300023174-24</strain>
    </source>
</reference>
<dbReference type="EMBL" id="MN739631">
    <property type="protein sequence ID" value="QHT17139.1"/>
    <property type="molecule type" value="Genomic_DNA"/>
</dbReference>
<name>A0A6C0DMQ3_9ZZZZ</name>
<accession>A0A6C0DMQ3</accession>
<proteinExistence type="predicted"/>
<dbReference type="AlphaFoldDB" id="A0A6C0DMQ3"/>
<organism evidence="1">
    <name type="scientific">viral metagenome</name>
    <dbReference type="NCBI Taxonomy" id="1070528"/>
    <lineage>
        <taxon>unclassified sequences</taxon>
        <taxon>metagenomes</taxon>
        <taxon>organismal metagenomes</taxon>
    </lineage>
</organism>
<evidence type="ECO:0000313" key="1">
    <source>
        <dbReference type="EMBL" id="QHT17139.1"/>
    </source>
</evidence>